<dbReference type="AlphaFoldDB" id="A0A941DTU1"/>
<organism evidence="1 2">
    <name type="scientific">Virgibacillus salarius</name>
    <dbReference type="NCBI Taxonomy" id="447199"/>
    <lineage>
        <taxon>Bacteria</taxon>
        <taxon>Bacillati</taxon>
        <taxon>Bacillota</taxon>
        <taxon>Bacilli</taxon>
        <taxon>Bacillales</taxon>
        <taxon>Bacillaceae</taxon>
        <taxon>Virgibacillus</taxon>
    </lineage>
</organism>
<accession>A0A941DTU1</accession>
<gene>
    <name evidence="1" type="ORF">KCX74_10870</name>
</gene>
<protein>
    <submittedName>
        <fullName evidence="1">DUF899 domain-containing protein</fullName>
    </submittedName>
</protein>
<comment type="caution">
    <text evidence="1">The sequence shown here is derived from an EMBL/GenBank/DDBJ whole genome shotgun (WGS) entry which is preliminary data.</text>
</comment>
<sequence length="270" mass="31228">MKKTQKDLQLPPIVSRDEWLIARKELLAKEKEFTIARDGLNAMRRQLPMVEINKDYVFDSPHGKTSLLDLFEGRPQLIVQHFMFDPDWEAGCPACSLATDNVGHLSHLHARNTSLAMISRAPLSKIQHYKKRMGWDIPWYSSFNSDFNYDFHATLDESVTPIEYNYLTKEELMEKGVPLDSEQSMEVPGFSSFLRNGDRIFHTYTTYARGTDILIGTFNYLDLTALGRQEDWEDPSGRSDGNGKTWLRRHDEYEHSLEMNACCPSKKKNL</sequence>
<evidence type="ECO:0000313" key="1">
    <source>
        <dbReference type="EMBL" id="MBR7796540.1"/>
    </source>
</evidence>
<dbReference type="Proteomes" id="UP000675284">
    <property type="component" value="Unassembled WGS sequence"/>
</dbReference>
<dbReference type="Pfam" id="PF05988">
    <property type="entry name" value="DUF899"/>
    <property type="match status" value="1"/>
</dbReference>
<keyword evidence="2" id="KW-1185">Reference proteome</keyword>
<dbReference type="RefSeq" id="WP_166530425.1">
    <property type="nucleotide sequence ID" value="NZ_JAGSOT010000029.1"/>
</dbReference>
<proteinExistence type="predicted"/>
<dbReference type="EMBL" id="JAGSOT010000029">
    <property type="protein sequence ID" value="MBR7796540.1"/>
    <property type="molecule type" value="Genomic_DNA"/>
</dbReference>
<name>A0A941DTU1_9BACI</name>
<dbReference type="InterPro" id="IPR010296">
    <property type="entry name" value="DUF899_thioredox"/>
</dbReference>
<reference evidence="1" key="1">
    <citation type="submission" date="2021-04" db="EMBL/GenBank/DDBJ databases">
        <title>Isolation and polyphasic classification of algal microorganism.</title>
        <authorList>
            <person name="Wang S."/>
        </authorList>
    </citation>
    <scope>NUCLEOTIDE SEQUENCE</scope>
    <source>
        <strain evidence="1">720a</strain>
    </source>
</reference>
<evidence type="ECO:0000313" key="2">
    <source>
        <dbReference type="Proteomes" id="UP000675284"/>
    </source>
</evidence>